<evidence type="ECO:0000313" key="2">
    <source>
        <dbReference type="Proteomes" id="UP001174936"/>
    </source>
</evidence>
<proteinExistence type="predicted"/>
<keyword evidence="2" id="KW-1185">Reference proteome</keyword>
<evidence type="ECO:0000313" key="1">
    <source>
        <dbReference type="EMBL" id="KAK0644567.1"/>
    </source>
</evidence>
<dbReference type="AlphaFoldDB" id="A0AA39Y221"/>
<comment type="caution">
    <text evidence="1">The sequence shown here is derived from an EMBL/GenBank/DDBJ whole genome shotgun (WGS) entry which is preliminary data.</text>
</comment>
<sequence length="155" mass="16470">MPVGQLSLPPPECGHVGPSCKTPSTNATLPGPAWGNLARSPDLLDATGDKLGNRTGRLANAVLLPEGADDLLEGTHASRCIGCGVVCLISQRCFPRPYLIDTSTRDAHQDPGRCCCPDTQLESDDALSRDLSWIRPPGQTVRRLNMYPSAAIPPT</sequence>
<dbReference type="EMBL" id="JAULSV010000005">
    <property type="protein sequence ID" value="KAK0644567.1"/>
    <property type="molecule type" value="Genomic_DNA"/>
</dbReference>
<dbReference type="Proteomes" id="UP001174936">
    <property type="component" value="Unassembled WGS sequence"/>
</dbReference>
<name>A0AA39Y221_9PEZI</name>
<reference evidence="1" key="1">
    <citation type="submission" date="2023-06" db="EMBL/GenBank/DDBJ databases">
        <title>Genome-scale phylogeny and comparative genomics of the fungal order Sordariales.</title>
        <authorList>
            <consortium name="Lawrence Berkeley National Laboratory"/>
            <person name="Hensen N."/>
            <person name="Bonometti L."/>
            <person name="Westerberg I."/>
            <person name="Brannstrom I.O."/>
            <person name="Guillou S."/>
            <person name="Cros-Aarteil S."/>
            <person name="Calhoun S."/>
            <person name="Haridas S."/>
            <person name="Kuo A."/>
            <person name="Mondo S."/>
            <person name="Pangilinan J."/>
            <person name="Riley R."/>
            <person name="Labutti K."/>
            <person name="Andreopoulos B."/>
            <person name="Lipzen A."/>
            <person name="Chen C."/>
            <person name="Yanf M."/>
            <person name="Daum C."/>
            <person name="Ng V."/>
            <person name="Clum A."/>
            <person name="Steindorff A."/>
            <person name="Ohm R."/>
            <person name="Martin F."/>
            <person name="Silar P."/>
            <person name="Natvig D."/>
            <person name="Lalanne C."/>
            <person name="Gautier V."/>
            <person name="Ament-Velasquez S.L."/>
            <person name="Kruys A."/>
            <person name="Hutchinson M.I."/>
            <person name="Powell A.J."/>
            <person name="Barry K."/>
            <person name="Miller A.N."/>
            <person name="Grigoriev I.V."/>
            <person name="Debuchy R."/>
            <person name="Gladieux P."/>
            <person name="Thoren M.H."/>
            <person name="Johannesson H."/>
        </authorList>
    </citation>
    <scope>NUCLEOTIDE SEQUENCE</scope>
    <source>
        <strain evidence="1">SMH2532-1</strain>
    </source>
</reference>
<accession>A0AA39Y221</accession>
<gene>
    <name evidence="1" type="ORF">B0T16DRAFT_392894</name>
</gene>
<protein>
    <submittedName>
        <fullName evidence="1">Uncharacterized protein</fullName>
    </submittedName>
</protein>
<organism evidence="1 2">
    <name type="scientific">Cercophora newfieldiana</name>
    <dbReference type="NCBI Taxonomy" id="92897"/>
    <lineage>
        <taxon>Eukaryota</taxon>
        <taxon>Fungi</taxon>
        <taxon>Dikarya</taxon>
        <taxon>Ascomycota</taxon>
        <taxon>Pezizomycotina</taxon>
        <taxon>Sordariomycetes</taxon>
        <taxon>Sordariomycetidae</taxon>
        <taxon>Sordariales</taxon>
        <taxon>Lasiosphaeriaceae</taxon>
        <taxon>Cercophora</taxon>
    </lineage>
</organism>